<dbReference type="InterPro" id="IPR000515">
    <property type="entry name" value="MetI-like"/>
</dbReference>
<keyword evidence="3" id="KW-1003">Cell membrane</keyword>
<dbReference type="InterPro" id="IPR035906">
    <property type="entry name" value="MetI-like_sf"/>
</dbReference>
<evidence type="ECO:0000259" key="8">
    <source>
        <dbReference type="PROSITE" id="PS50928"/>
    </source>
</evidence>
<feature type="transmembrane region" description="Helical" evidence="7">
    <location>
        <begin position="70"/>
        <end position="91"/>
    </location>
</feature>
<evidence type="ECO:0000256" key="1">
    <source>
        <dbReference type="ARBA" id="ARBA00004651"/>
    </source>
</evidence>
<feature type="transmembrane region" description="Helical" evidence="7">
    <location>
        <begin position="246"/>
        <end position="265"/>
    </location>
</feature>
<evidence type="ECO:0000256" key="5">
    <source>
        <dbReference type="ARBA" id="ARBA00022989"/>
    </source>
</evidence>
<evidence type="ECO:0000256" key="2">
    <source>
        <dbReference type="ARBA" id="ARBA00022448"/>
    </source>
</evidence>
<feature type="transmembrane region" description="Helical" evidence="7">
    <location>
        <begin position="135"/>
        <end position="153"/>
    </location>
</feature>
<evidence type="ECO:0000313" key="10">
    <source>
        <dbReference type="Proteomes" id="UP000000528"/>
    </source>
</evidence>
<comment type="subcellular location">
    <subcellularLocation>
        <location evidence="1 7">Cell membrane</location>
        <topology evidence="1 7">Multi-pass membrane protein</topology>
    </subcellularLocation>
</comment>
<keyword evidence="5 7" id="KW-1133">Transmembrane helix</keyword>
<dbReference type="GO" id="GO:0005886">
    <property type="term" value="C:plasma membrane"/>
    <property type="evidence" value="ECO:0007669"/>
    <property type="project" value="UniProtKB-SubCell"/>
</dbReference>
<dbReference type="BioCyc" id="MPUL272635:G1GT6-504-MONOMER"/>
<accession>Q98Q69</accession>
<name>Q98Q69_MYCPU</name>
<protein>
    <submittedName>
        <fullName evidence="9">ABC TRANSPORTER PERMEASE PROTEIN</fullName>
    </submittedName>
</protein>
<dbReference type="Proteomes" id="UP000000528">
    <property type="component" value="Chromosome"/>
</dbReference>
<proteinExistence type="inferred from homology"/>
<dbReference type="PANTHER" id="PTHR43744:SF12">
    <property type="entry name" value="ABC TRANSPORTER PERMEASE PROTEIN MG189-RELATED"/>
    <property type="match status" value="1"/>
</dbReference>
<dbReference type="eggNOG" id="COG0395">
    <property type="taxonomic scope" value="Bacteria"/>
</dbReference>
<comment type="similarity">
    <text evidence="7">Belongs to the binding-protein-dependent transport system permease family.</text>
</comment>
<dbReference type="PIR" id="C90574">
    <property type="entry name" value="C90574"/>
</dbReference>
<evidence type="ECO:0000313" key="9">
    <source>
        <dbReference type="EMBL" id="CAC13672.1"/>
    </source>
</evidence>
<organism evidence="10">
    <name type="scientific">Mycoplasmopsis pulmonis (strain UAB CTIP)</name>
    <name type="common">Mycoplasma pulmonis</name>
    <dbReference type="NCBI Taxonomy" id="272635"/>
    <lineage>
        <taxon>Bacteria</taxon>
        <taxon>Bacillati</taxon>
        <taxon>Mycoplasmatota</taxon>
        <taxon>Mycoplasmoidales</taxon>
        <taxon>Metamycoplasmataceae</taxon>
        <taxon>Mycoplasmopsis</taxon>
    </lineage>
</organism>
<dbReference type="KEGG" id="mpu:MYPU_4990"/>
<sequence length="277" mass="31911">MFKRTLFSFVKYSIVIFVLLLILFPLYYLITLSLTSSSEALKDNIRFVPDGFNYKNYDILNSEFWSSLTYSFLFVITALTIRLVSLFLGGYGLYLTTRKIKTLFFSIFLFFSIVPEISIYLGIKGVLNDLNISDIVFSLSASSFFSFFSLSYFHNSFNQVSQKEKDIIKIDNLNKLEVFYYVYLPKLKMPIFLTVIFTTISTWNSFLWPSYILSGKTINGVGFDTISLWFLRVGDIPHGMGRHENLVAAGSVISIIIPLGIYLIFSKLINRQLYKSI</sequence>
<feature type="transmembrane region" description="Helical" evidence="7">
    <location>
        <begin position="103"/>
        <end position="123"/>
    </location>
</feature>
<evidence type="ECO:0000256" key="7">
    <source>
        <dbReference type="RuleBase" id="RU363032"/>
    </source>
</evidence>
<keyword evidence="6 7" id="KW-0472">Membrane</keyword>
<dbReference type="RefSeq" id="WP_010925300.1">
    <property type="nucleotide sequence ID" value="NC_002771.1"/>
</dbReference>
<dbReference type="PROSITE" id="PS50928">
    <property type="entry name" value="ABC_TM1"/>
    <property type="match status" value="1"/>
</dbReference>
<dbReference type="PANTHER" id="PTHR43744">
    <property type="entry name" value="ABC TRANSPORTER PERMEASE PROTEIN MG189-RELATED-RELATED"/>
    <property type="match status" value="1"/>
</dbReference>
<dbReference type="AlphaFoldDB" id="Q98Q69"/>
<dbReference type="HOGENOM" id="CLU_016047_6_0_14"/>
<dbReference type="Gene3D" id="1.10.3720.10">
    <property type="entry name" value="MetI-like"/>
    <property type="match status" value="1"/>
</dbReference>
<keyword evidence="10" id="KW-1185">Reference proteome</keyword>
<keyword evidence="2 7" id="KW-0813">Transport</keyword>
<reference evidence="9 10" key="1">
    <citation type="journal article" date="2001" name="Nucleic Acids Res.">
        <title>The complete genome sequence of the murine respiratory pathogen Mycoplasma pulmonis.</title>
        <authorList>
            <person name="Chambaud I."/>
            <person name="Heilig R."/>
            <person name="Ferris S."/>
            <person name="Barbe V."/>
            <person name="Samson D."/>
            <person name="Galisson F."/>
            <person name="Moszer I."/>
            <person name="Dybvig K."/>
            <person name="Wroblewski H."/>
            <person name="Viari A."/>
            <person name="Rocha E.P.C."/>
            <person name="Blanchard A."/>
        </authorList>
    </citation>
    <scope>NUCLEOTIDE SEQUENCE [LARGE SCALE GENOMIC DNA]</scope>
    <source>
        <strain evidence="9 10">UAB CTIP</strain>
    </source>
</reference>
<evidence type="ECO:0000256" key="4">
    <source>
        <dbReference type="ARBA" id="ARBA00022692"/>
    </source>
</evidence>
<evidence type="ECO:0000256" key="3">
    <source>
        <dbReference type="ARBA" id="ARBA00022475"/>
    </source>
</evidence>
<dbReference type="GO" id="GO:0055085">
    <property type="term" value="P:transmembrane transport"/>
    <property type="evidence" value="ECO:0007669"/>
    <property type="project" value="InterPro"/>
</dbReference>
<dbReference type="EMBL" id="AL445564">
    <property type="protein sequence ID" value="CAC13672.1"/>
    <property type="molecule type" value="Genomic_DNA"/>
</dbReference>
<dbReference type="SUPFAM" id="SSF161098">
    <property type="entry name" value="MetI-like"/>
    <property type="match status" value="1"/>
</dbReference>
<dbReference type="STRING" id="272635.gene:17577101"/>
<feature type="domain" description="ABC transmembrane type-1" evidence="8">
    <location>
        <begin position="64"/>
        <end position="265"/>
    </location>
</feature>
<feature type="transmembrane region" description="Helical" evidence="7">
    <location>
        <begin position="12"/>
        <end position="30"/>
    </location>
</feature>
<gene>
    <name evidence="9" type="ordered locus">MYPU_4990</name>
</gene>
<evidence type="ECO:0000256" key="6">
    <source>
        <dbReference type="ARBA" id="ARBA00023136"/>
    </source>
</evidence>
<keyword evidence="4 7" id="KW-0812">Transmembrane</keyword>
<dbReference type="Pfam" id="PF00528">
    <property type="entry name" value="BPD_transp_1"/>
    <property type="match status" value="1"/>
</dbReference>